<sequence length="3570" mass="393030">MEEGPSLNGLRTTNFTIQTDRDSWKEINVHHTTDQESKSSFPCYESMECNDTCGVFPPRKMMCSDQNAELFSLEELGQILSLCSYNQDLGVVNQELDLLDDICTSYMADKIAGLTNGQQVTSCNFARVADFTPGTHSIFIPHPRENKIVQDTQVSEECKLPPKNEAVPSCQEIVLDAKREASVLQQVSRLHKKGLWSSDRLPKVMEPKCGRLHYTHLLNEAIWLSVDFHEETKWKKYMASKVSSLHFIFLVQTLDRYESIRISIFLSFLARAAQLYLITRHEWNRQLRCFEEQLRMGNAARVAKMVKDWWGNVGQRRWDYAYKVNQHSIAHFSDMGPSWLASVNFDLEDAGFHESSDTSHNLDDERIMQYIGGDGDIDDKDWKPDIDESSTGPHSCSRSTSSSLAASFVDDSDMSGFGVAVYSPSDPLSPEINLTSCTRACNQVSKHHGSDRRRKSQSEHSYTSDCGHWEDASEETHDITSEARVNSNSPESCDQSVESNEVQGLISDMEVPLNRFLEPYIDQGWCIKNRVTSRSGYRSSDSDISNCERDCCSFDMVSHHVQKEISLLQNEADMPLHQILPSGYIDFLSKIDEQKCSTVYNQLDSQSNHHMSGSSKIGSKTDGNDGDSLSAINNTLCLDNGDGDLMQLDSVSSKSSGVSSLTDHNHSECDNLPSSKSSFHMNSRTVLAPWYSSPPPSTPSRLADLHAAALELLPLKLVSMASTGSSRLIPEVCTLPYSPTLRIPCLPTPSLGAAVTWMRHAFARCVPVLLLTNSHLSGDAELAVAAHLGQLSVVDPRHYLLSESSGEICNNTVTGVWGPHLIVTPCLCLPAWRRRLQMWCPGFRVVCLGLGRRSERCGTGHRLRDSVARGSVNICLISYTALRLKPSRFTRIQWSSVIFDQIHHIILQSYKSINLVHSDSTSRQPAISKASSRDHDTENAPVYCETDSFLDNVREDVNTKMAIDRWSFPNSSKTLIHRKSEWFDLILNRLGRNGHRILISSSSDIIYHKHSPHLLDLSKLLLLNNLPTEENYGSWLNDFFQTVSLPSRQGRSPSLLTKPSKKQLLKFLDPFVIRFDDEDEWDSLINDEVIECRMSSVQQKLHDKILSTKAFFYILFYSAENALKTGNLLDLLQTVSVAVRACNHPSLAGTHPRSSRLFRHTLDNLQAGVHAVHGPYVFKSLQKICDSNNHYYSNCGLMFSTPESVLLGVKLLRHAELSDITSQFFNLFEALKPSAYIRSRIANLTPQFSQLLSPPINHQMLSNNRNVTISEIVSNSVDFSPESHIPNGNLESNYFKQGNQLTNGFPQSQHLNSKNCVDPDIEIVSIPQRQKRQRSSVVDQNSVYSKRRRVEEYGSRLPFLDCTDIGSTSYHKSSDWSSSHLSLSSDPYMAHSDQFRSTTNMSNNLSHTVNHNNSYNSNDHLNNNNNNTNSDNHLNENAYPWLIDNHRKCTQLIDFADWCSQDTCDLLRLDLLSDNTTSDFNAYSKNSQFKSYSVYSYKKESDIWNIVLNQFSQWNNFTSALCTRPRVIASPARLISRAGPINPLLLFDKKKTTSLLSNLYCPQSSWSFSMYSSILRISHTFYPLTEQARKFYNLHQKLTKLLGVKSNSTNTTTNSNNNLEKRPRCIYFIAHQTAFLDLLEAYLSASSWRLFHRVRIPSNYKSVNANTWSLIDCINSWPQGTIGPLLVLIHARSPTTSLISLRADSNVHIIICDVDWRVEVTDNLKAIIHSWILNGLSFYPSPSSSLSSICFNNDKKQKINISRLLSTNDYNYSTHRISVEACLLRGVACRLLPRAVFHAHSTTHVNCRSLLFARVQPNVVNELLSGIIQIKKLSNRQLFIQQKIKSNEYEHLDLFNDRNFFGSIHKHDTLSHSSTSSIASSFSYIGQENRLNESLINNEKIINEDDDILLFHEREPLSELLLHQALELFEDPIDTQAWCCTNAEELAIVNEFVSQDDDNVTDDFHYLIGDGEADLEDDLNYKISDELDTNFVQLSDYNERKSYPDCLMKQLGYTDLISWEVANYELLSRISLLENQLDSESNHDWLSYHNHPSPVNHNDDNSLVDRNEQQHSQHIKSSAPNVISSYSQLPIWCPFESYLKNLHSTSDTNDSMIMVAKDESNHLLTSNEDYYLYSNDDWASDSVGFNFGYESVPMTESELPPLIIPTPSPVIQNNNISINNNIVDRKTGRRRPIMNHSSLSSLSSRPLNDNINNSIGHVTSSSTHRNGSRLNNRNLKRRALTSPTNSLPRKNNSSSTASYYNTFDESSTTHITTNTGSNLGKCKYYVISRDNSHCFLLFLASIENEARSQDGRMIGLQQSHTRDLSSTGVTISSTCSTGNNTVSLSPISSSTNIYTNNSIVLSLHSSIGNVSGNSATLKLHIPRASYNKAVTNARIHRLRRINNTNIGSSSDVATVAAVASLAAGAHLLQQQQHVNTVSSGYSDHNHQHLSNTVMAAAAFNSSWNSVLTNPSILARYGYTHHVGSVNNLPGRHISSLQNYMQTTNNSQCHPLKYPVGGGGGSSGTTSILSVNNNSSSSTNNTGQLNNVTQMANQLYVGKPPDWLIYEEAALYLCITKLQELNFEINNPNSNLSTSTPNYRFAEFFLNNYLPNRSYRGARQCLLVHFKMQNVVSSANITTSSSTLSNNNSSGINGGGCSLNNPFTFNPDDLSHSISDSFKSLLSIRISFTVNPISSLHHHGPSSRKVKNKMKSAAVAAAAAAAAAVTSSPVIPGSVGGASQFCNNVSGASGSMFGVGGGSVAGGGNPSGAVAGGSTATSAASVAAALNRCRGYLFYQHLQAWFNLMLSFDRNDTNHTNITTDSSNNISAHLSPIIHTLKFAEDSQASFLRKAIRDTLSVPSVQIPPIYRSSGSRRTCVVGGGSNNSNSSASGGGNVGNTSSSLSSTASSALGYHPNTNNNASGSGSGTSTTHYNIHNSGQLSSHSLTGHSTMSNTPALLTHHRYRHHMTYDHGQSQNSNITTADLSSASGSSTGVVHSGPIIQKNPTHIAALQEHNINPDTLITPAMVIKNKEEREARQRAETLSTANQVNLSTTTISSSSLSTNCHITNSNSTTSTVGMFQGDNTSDSTNSQQTENVCLHSHTSHPSSLSASSTSLSDHVYKTSTYTYSGLTSSSESSISTFNLLGCSTTSSSLPTTSSFSNGRANAQLSFAHNLSHRGSSVMLPIRSGFCPNTVTPSGSVLSFTNQQQQPHRLVGTQNTSSSSIGHYQFQPRQTLLNSSVGRLTHLTSGSSIVSTPHLTGTHHVISSGAVASVSSSSLTDDSGSTRSVDLNSGSILIPGNWRTATNPRSLNVQTIVSSTPTVLRRSATFTGIGLSNQSTSGLQTCRLNPTLSNISQSLSTTPFTGTYLNTQVTKIPNSTSSTGQSSFYIHQRPQFLSSTQTSGSSSGHGVLATPSNIAVIPGASNNYSSSVTHIPQILRPRNNSLRGSIVQPTFVRTFSTAGVSGTSGSVIPVAVTQHGTRLSPNVVGGVSTTSMFLGRVATLNVSSNNPSVSSILNASRTGTQRSVSPTVFQSLRTCISGGAVNSVGNEQHSSSQSNNNNSGISGGGSK</sequence>
<feature type="compositionally biased region" description="Polar residues" evidence="1">
    <location>
        <begin position="2214"/>
        <end position="2224"/>
    </location>
</feature>
<reference evidence="5" key="1">
    <citation type="submission" date="2016-06" db="UniProtKB">
        <authorList>
            <consortium name="WormBaseParasite"/>
        </authorList>
    </citation>
    <scope>IDENTIFICATION</scope>
</reference>
<feature type="compositionally biased region" description="Polar residues" evidence="1">
    <location>
        <begin position="2930"/>
        <end position="2952"/>
    </location>
</feature>
<feature type="region of interest" description="Disordered" evidence="1">
    <location>
        <begin position="373"/>
        <end position="401"/>
    </location>
</feature>
<feature type="compositionally biased region" description="Polar residues" evidence="1">
    <location>
        <begin position="3071"/>
        <end position="3095"/>
    </location>
</feature>
<reference evidence="3 4" key="2">
    <citation type="submission" date="2018-11" db="EMBL/GenBank/DDBJ databases">
        <authorList>
            <consortium name="Pathogen Informatics"/>
        </authorList>
    </citation>
    <scope>NUCLEOTIDE SEQUENCE [LARGE SCALE GENOMIC DNA]</scope>
    <source>
        <strain evidence="3">Dakar</strain>
        <strain evidence="4">Dakar, Senegal</strain>
    </source>
</reference>
<feature type="compositionally biased region" description="Basic residues" evidence="1">
    <location>
        <begin position="445"/>
        <end position="455"/>
    </location>
</feature>
<feature type="compositionally biased region" description="Polar residues" evidence="1">
    <location>
        <begin position="2970"/>
        <end position="2993"/>
    </location>
</feature>
<feature type="region of interest" description="Disordered" evidence="1">
    <location>
        <begin position="2871"/>
        <end position="2952"/>
    </location>
</feature>
<dbReference type="InterPro" id="IPR000330">
    <property type="entry name" value="SNF2_N"/>
</dbReference>
<feature type="region of interest" description="Disordered" evidence="1">
    <location>
        <begin position="2044"/>
        <end position="2077"/>
    </location>
</feature>
<dbReference type="GO" id="GO:0005524">
    <property type="term" value="F:ATP binding"/>
    <property type="evidence" value="ECO:0007669"/>
    <property type="project" value="InterPro"/>
</dbReference>
<organism evidence="5">
    <name type="scientific">Schistosoma curassoni</name>
    <dbReference type="NCBI Taxonomy" id="6186"/>
    <lineage>
        <taxon>Eukaryota</taxon>
        <taxon>Metazoa</taxon>
        <taxon>Spiralia</taxon>
        <taxon>Lophotrochozoa</taxon>
        <taxon>Platyhelminthes</taxon>
        <taxon>Trematoda</taxon>
        <taxon>Digenea</taxon>
        <taxon>Strigeidida</taxon>
        <taxon>Schistosomatoidea</taxon>
        <taxon>Schistosomatidae</taxon>
        <taxon>Schistosoma</taxon>
    </lineage>
</organism>
<dbReference type="Proteomes" id="UP000279833">
    <property type="component" value="Unassembled WGS sequence"/>
</dbReference>
<feature type="compositionally biased region" description="Low complexity" evidence="1">
    <location>
        <begin position="3098"/>
        <end position="3113"/>
    </location>
</feature>
<dbReference type="Gene3D" id="3.40.50.10810">
    <property type="entry name" value="Tandem AAA-ATPase domain"/>
    <property type="match status" value="1"/>
</dbReference>
<feature type="compositionally biased region" description="Polar residues" evidence="1">
    <location>
        <begin position="483"/>
        <end position="501"/>
    </location>
</feature>
<dbReference type="STRING" id="6186.A0A183JWW2"/>
<feature type="region of interest" description="Disordered" evidence="1">
    <location>
        <begin position="3546"/>
        <end position="3570"/>
    </location>
</feature>
<dbReference type="InterPro" id="IPR038718">
    <property type="entry name" value="SNF2-like_sf"/>
</dbReference>
<dbReference type="Pfam" id="PF00176">
    <property type="entry name" value="SNF2-rel_dom"/>
    <property type="match status" value="1"/>
</dbReference>
<accession>A0A183JWW2</accession>
<evidence type="ECO:0000256" key="1">
    <source>
        <dbReference type="SAM" id="MobiDB-lite"/>
    </source>
</evidence>
<feature type="region of interest" description="Disordered" evidence="1">
    <location>
        <begin position="445"/>
        <end position="501"/>
    </location>
</feature>
<name>A0A183JWW2_9TREM</name>
<evidence type="ECO:0000259" key="2">
    <source>
        <dbReference type="Pfam" id="PF00176"/>
    </source>
</evidence>
<proteinExistence type="predicted"/>
<protein>
    <submittedName>
        <fullName evidence="5">HSA domain-containing protein</fullName>
    </submittedName>
</protein>
<dbReference type="SUPFAM" id="SSF52540">
    <property type="entry name" value="P-loop containing nucleoside triphosphate hydrolases"/>
    <property type="match status" value="1"/>
</dbReference>
<dbReference type="PANTHER" id="PTHR42264">
    <property type="entry name" value="EPHRIN_REC_LIKE DOMAIN-CONTAINING PROTEIN"/>
    <property type="match status" value="1"/>
</dbReference>
<feature type="region of interest" description="Disordered" evidence="1">
    <location>
        <begin position="2969"/>
        <end position="2998"/>
    </location>
</feature>
<feature type="compositionally biased region" description="Basic and acidic residues" evidence="1">
    <location>
        <begin position="467"/>
        <end position="481"/>
    </location>
</feature>
<keyword evidence="4" id="KW-1185">Reference proteome</keyword>
<feature type="region of interest" description="Disordered" evidence="1">
    <location>
        <begin position="2214"/>
        <end position="2255"/>
    </location>
</feature>
<feature type="compositionally biased region" description="Basic and acidic residues" evidence="1">
    <location>
        <begin position="2057"/>
        <end position="2071"/>
    </location>
</feature>
<evidence type="ECO:0000313" key="4">
    <source>
        <dbReference type="Proteomes" id="UP000279833"/>
    </source>
</evidence>
<feature type="domain" description="SNF2 N-terminal" evidence="2">
    <location>
        <begin position="810"/>
        <end position="906"/>
    </location>
</feature>
<dbReference type="EMBL" id="UZAK01032276">
    <property type="protein sequence ID" value="VDP25346.1"/>
    <property type="molecule type" value="Genomic_DNA"/>
</dbReference>
<feature type="region of interest" description="Disordered" evidence="1">
    <location>
        <begin position="606"/>
        <end position="625"/>
    </location>
</feature>
<evidence type="ECO:0000313" key="5">
    <source>
        <dbReference type="WBParaSite" id="SCUD_0000720701-mRNA-1"/>
    </source>
</evidence>
<feature type="compositionally biased region" description="Low complexity" evidence="1">
    <location>
        <begin position="3553"/>
        <end position="3563"/>
    </location>
</feature>
<feature type="region of interest" description="Disordered" evidence="1">
    <location>
        <begin position="3071"/>
        <end position="3113"/>
    </location>
</feature>
<feature type="compositionally biased region" description="Polar residues" evidence="1">
    <location>
        <begin position="606"/>
        <end position="618"/>
    </location>
</feature>
<dbReference type="WBParaSite" id="SCUD_0000720701-mRNA-1">
    <property type="protein sequence ID" value="SCUD_0000720701-mRNA-1"/>
    <property type="gene ID" value="SCUD_0000720701"/>
</dbReference>
<feature type="compositionally biased region" description="Low complexity" evidence="1">
    <location>
        <begin position="2895"/>
        <end position="2929"/>
    </location>
</feature>
<feature type="compositionally biased region" description="Low complexity" evidence="1">
    <location>
        <begin position="389"/>
        <end position="401"/>
    </location>
</feature>
<dbReference type="InterPro" id="IPR027417">
    <property type="entry name" value="P-loop_NTPase"/>
</dbReference>
<gene>
    <name evidence="3" type="ORF">SCUD_LOCUS7207</name>
</gene>
<evidence type="ECO:0000313" key="3">
    <source>
        <dbReference type="EMBL" id="VDP25346.1"/>
    </source>
</evidence>
<feature type="compositionally biased region" description="Polar residues" evidence="1">
    <location>
        <begin position="2241"/>
        <end position="2250"/>
    </location>
</feature>